<comment type="caution">
    <text evidence="1">The sequence shown here is derived from an EMBL/GenBank/DDBJ whole genome shotgun (WGS) entry which is preliminary data.</text>
</comment>
<dbReference type="AlphaFoldDB" id="A0A0G0HB83"/>
<organism evidence="1 2">
    <name type="scientific">Candidatus Nomurabacteria bacterium GW2011_GWB1_37_5</name>
    <dbReference type="NCBI Taxonomy" id="1618742"/>
    <lineage>
        <taxon>Bacteria</taxon>
        <taxon>Candidatus Nomuraibacteriota</taxon>
    </lineage>
</organism>
<evidence type="ECO:0000313" key="2">
    <source>
        <dbReference type="Proteomes" id="UP000033876"/>
    </source>
</evidence>
<evidence type="ECO:0000313" key="1">
    <source>
        <dbReference type="EMBL" id="KKQ35785.1"/>
    </source>
</evidence>
<gene>
    <name evidence="1" type="ORF">US50_C0005G0021</name>
</gene>
<dbReference type="Proteomes" id="UP000033876">
    <property type="component" value="Unassembled WGS sequence"/>
</dbReference>
<reference evidence="1 2" key="1">
    <citation type="journal article" date="2015" name="Nature">
        <title>rRNA introns, odd ribosomes, and small enigmatic genomes across a large radiation of phyla.</title>
        <authorList>
            <person name="Brown C.T."/>
            <person name="Hug L.A."/>
            <person name="Thomas B.C."/>
            <person name="Sharon I."/>
            <person name="Castelle C.J."/>
            <person name="Singh A."/>
            <person name="Wilkins M.J."/>
            <person name="Williams K.H."/>
            <person name="Banfield J.F."/>
        </authorList>
    </citation>
    <scope>NUCLEOTIDE SEQUENCE [LARGE SCALE GENOMIC DNA]</scope>
</reference>
<accession>A0A0G0HB83</accession>
<protein>
    <submittedName>
        <fullName evidence="1">Uncharacterized protein</fullName>
    </submittedName>
</protein>
<proteinExistence type="predicted"/>
<dbReference type="EMBL" id="LBTF01000005">
    <property type="protein sequence ID" value="KKQ35785.1"/>
    <property type="molecule type" value="Genomic_DNA"/>
</dbReference>
<name>A0A0G0HB83_9BACT</name>
<dbReference type="PATRIC" id="fig|1618742.3.peg.172"/>
<sequence length="179" mass="20111">MENNIIDLCKKKVVTVFVDGDRGGDLIIKGMTAVLIPKEIEELAQKNRNIICNEITKEMATAVMKRDSLMISAMIHLGGGIHPSLSNFLRKIEKGDILMIHHYRDKSYFTSVVELNYVWEHKIVHESPVGYKKLCDSHGGIEGNNIIAIAKIPANKKVAKRSVFDNDHSIFLNVAKRIS</sequence>